<dbReference type="Gene3D" id="2.40.50.770">
    <property type="entry name" value="RecQ-mediated genome instability protein Rmi1, C-terminal domain"/>
    <property type="match status" value="1"/>
</dbReference>
<evidence type="ECO:0000313" key="8">
    <source>
        <dbReference type="WBParaSite" id="NBR_0000921301-mRNA-1"/>
    </source>
</evidence>
<evidence type="ECO:0000259" key="5">
    <source>
        <dbReference type="Pfam" id="PF16099"/>
    </source>
</evidence>
<keyword evidence="7" id="KW-1185">Reference proteome</keyword>
<gene>
    <name evidence="6" type="ORF">NBR_LOCUS9214</name>
</gene>
<dbReference type="SMART" id="SM01161">
    <property type="entry name" value="DUF1767"/>
    <property type="match status" value="1"/>
</dbReference>
<accession>A0A0N4Y0W4</accession>
<dbReference type="InterPro" id="IPR042470">
    <property type="entry name" value="RMI1_N_C_sf"/>
</dbReference>
<feature type="region of interest" description="Disordered" evidence="3">
    <location>
        <begin position="321"/>
        <end position="344"/>
    </location>
</feature>
<dbReference type="Pfam" id="PF16099">
    <property type="entry name" value="RMI1_C"/>
    <property type="match status" value="1"/>
</dbReference>
<feature type="compositionally biased region" description="Basic and acidic residues" evidence="3">
    <location>
        <begin position="332"/>
        <end position="342"/>
    </location>
</feature>
<dbReference type="GO" id="GO:0000166">
    <property type="term" value="F:nucleotide binding"/>
    <property type="evidence" value="ECO:0007669"/>
    <property type="project" value="InterPro"/>
</dbReference>
<organism evidence="8">
    <name type="scientific">Nippostrongylus brasiliensis</name>
    <name type="common">Rat hookworm</name>
    <dbReference type="NCBI Taxonomy" id="27835"/>
    <lineage>
        <taxon>Eukaryota</taxon>
        <taxon>Metazoa</taxon>
        <taxon>Ecdysozoa</taxon>
        <taxon>Nematoda</taxon>
        <taxon>Chromadorea</taxon>
        <taxon>Rhabditida</taxon>
        <taxon>Rhabditina</taxon>
        <taxon>Rhabditomorpha</taxon>
        <taxon>Strongyloidea</taxon>
        <taxon>Heligmosomidae</taxon>
        <taxon>Nippostrongylus</taxon>
    </lineage>
</organism>
<feature type="domain" description="RecQ-mediated genome instability protein 1 C-terminal OB-fold" evidence="5">
    <location>
        <begin position="513"/>
        <end position="620"/>
    </location>
</feature>
<dbReference type="GO" id="GO:0000712">
    <property type="term" value="P:resolution of meiotic recombination intermediates"/>
    <property type="evidence" value="ECO:0007669"/>
    <property type="project" value="TreeGrafter"/>
</dbReference>
<feature type="domain" description="RecQ mediated genome instability protein 1 OB-fold" evidence="4">
    <location>
        <begin position="80"/>
        <end position="204"/>
    </location>
</feature>
<evidence type="ECO:0000256" key="2">
    <source>
        <dbReference type="ARBA" id="ARBA00018987"/>
    </source>
</evidence>
<dbReference type="GO" id="GO:0016604">
    <property type="term" value="C:nuclear body"/>
    <property type="evidence" value="ECO:0007669"/>
    <property type="project" value="TreeGrafter"/>
</dbReference>
<dbReference type="GO" id="GO:0000724">
    <property type="term" value="P:double-strand break repair via homologous recombination"/>
    <property type="evidence" value="ECO:0007669"/>
    <property type="project" value="TreeGrafter"/>
</dbReference>
<evidence type="ECO:0000313" key="6">
    <source>
        <dbReference type="EMBL" id="VDL72803.1"/>
    </source>
</evidence>
<dbReference type="PANTHER" id="PTHR14790:SF15">
    <property type="entry name" value="RECQ-MEDIATED GENOME INSTABILITY PROTEIN 1"/>
    <property type="match status" value="1"/>
</dbReference>
<protein>
    <recommendedName>
        <fullName evidence="2">RecQ-mediated genome instability protein 1</fullName>
    </recommendedName>
</protein>
<feature type="region of interest" description="Disordered" evidence="3">
    <location>
        <begin position="450"/>
        <end position="478"/>
    </location>
</feature>
<dbReference type="EMBL" id="UYSL01020108">
    <property type="protein sequence ID" value="VDL72803.1"/>
    <property type="molecule type" value="Genomic_DNA"/>
</dbReference>
<proteinExistence type="inferred from homology"/>
<evidence type="ECO:0000313" key="7">
    <source>
        <dbReference type="Proteomes" id="UP000271162"/>
    </source>
</evidence>
<evidence type="ECO:0000256" key="1">
    <source>
        <dbReference type="ARBA" id="ARBA00006395"/>
    </source>
</evidence>
<feature type="compositionally biased region" description="Low complexity" evidence="3">
    <location>
        <begin position="458"/>
        <end position="467"/>
    </location>
</feature>
<dbReference type="AlphaFoldDB" id="A0A0N4Y0W4"/>
<dbReference type="Proteomes" id="UP000271162">
    <property type="component" value="Unassembled WGS sequence"/>
</dbReference>
<reference evidence="8" key="1">
    <citation type="submission" date="2017-02" db="UniProtKB">
        <authorList>
            <consortium name="WormBaseParasite"/>
        </authorList>
    </citation>
    <scope>IDENTIFICATION</scope>
</reference>
<reference evidence="6 7" key="2">
    <citation type="submission" date="2018-11" db="EMBL/GenBank/DDBJ databases">
        <authorList>
            <consortium name="Pathogen Informatics"/>
        </authorList>
    </citation>
    <scope>NUCLEOTIDE SEQUENCE [LARGE SCALE GENOMIC DNA]</scope>
</reference>
<dbReference type="PANTHER" id="PTHR14790">
    <property type="entry name" value="RECQ-MEDIATED GENOME INSTABILITY PROTEIN 1 RMI1"/>
    <property type="match status" value="1"/>
</dbReference>
<dbReference type="Pfam" id="PF08585">
    <property type="entry name" value="RMI1_N_C"/>
    <property type="match status" value="1"/>
</dbReference>
<dbReference type="GO" id="GO:0031422">
    <property type="term" value="C:RecQ family helicase-topoisomerase III complex"/>
    <property type="evidence" value="ECO:0007669"/>
    <property type="project" value="TreeGrafter"/>
</dbReference>
<dbReference type="WBParaSite" id="NBR_0000921301-mRNA-1">
    <property type="protein sequence ID" value="NBR_0000921301-mRNA-1"/>
    <property type="gene ID" value="NBR_0000921301"/>
</dbReference>
<name>A0A0N4Y0W4_NIPBR</name>
<evidence type="ECO:0000259" key="4">
    <source>
        <dbReference type="Pfam" id="PF08585"/>
    </source>
</evidence>
<sequence length="627" mass="69950">MGDVSTIVFDLLLERHVALKEEWLSNVFDFIESHLKGCGLRNVLLDPARVAGLVFEQWKYADIGDSTYPFLKQLGISESSEKVFLQQPVVLQINSIVDIGAPFHSQLNSLTYEFVDNTGFEVLPELERGQGPDHIVAKARRMLSLSVTDGDTNLRAIEYRSIKNLSLLTPPGSKILLIPPVLCRKGVLFLTPDNFQLLGGDVEKYFASGRPLQVMASKLNATLPASKHENCGIPFEMPKPSISAPIPDDDEHEAILSNGDENAAVEDEDVEEHFSESASEVIHPMKPVEPRKSIEKRDRCNLPSIELEDLPPNFEAELEQLKATPSTSTGSSEDKLRRDAKTSNKRVIRSVVETPSTTRIESLTDIYSTGTPAAPTSSILELCGSQQERSFIKAKSRVSFDPGRRPVKLGIQSFLTSPPQREPNHVEEKQIPIETVPKKIKIEMVDLTDEEDMKPNTSSADISASSSFNQTRRESLDTTGATEDELVVKFKSLNVVRLADASKQMRFAVGSCRKTVQPIILDIIDPLRIVDGTWTMKVALQDDSVDRFQCLVDNRTLTSLIGLTPAEAMEVRNSEELERRRDGQRRLAAVEEQLKRLDLIIEVEMYSSRADAVIRNIRTFMQALDVL</sequence>
<dbReference type="OMA" id="IWEVEFF"/>
<comment type="similarity">
    <text evidence="1">Belongs to the RMI1 family.</text>
</comment>
<evidence type="ECO:0000256" key="3">
    <source>
        <dbReference type="SAM" id="MobiDB-lite"/>
    </source>
</evidence>
<dbReference type="InterPro" id="IPR013894">
    <property type="entry name" value="RMI1_OB"/>
</dbReference>
<dbReference type="InterPro" id="IPR032199">
    <property type="entry name" value="RMI1_C"/>
</dbReference>
<dbReference type="STRING" id="27835.A0A0N4Y0W4"/>